<dbReference type="EMBL" id="HADX01004457">
    <property type="protein sequence ID" value="SBP26689.1"/>
    <property type="molecule type" value="Transcribed_RNA"/>
</dbReference>
<protein>
    <submittedName>
        <fullName evidence="2">Leucine-rich repeat kinase 1</fullName>
    </submittedName>
</protein>
<name>A0A1A7Y992_9TELE</name>
<evidence type="ECO:0000256" key="1">
    <source>
        <dbReference type="SAM" id="MobiDB-lite"/>
    </source>
</evidence>
<dbReference type="GO" id="GO:0016301">
    <property type="term" value="F:kinase activity"/>
    <property type="evidence" value="ECO:0007669"/>
    <property type="project" value="UniProtKB-KW"/>
</dbReference>
<reference evidence="2" key="2">
    <citation type="submission" date="2016-06" db="EMBL/GenBank/DDBJ databases">
        <title>The genome of a short-lived fish provides insights into sex chromosome evolution and the genetic control of aging.</title>
        <authorList>
            <person name="Reichwald K."/>
            <person name="Felder M."/>
            <person name="Petzold A."/>
            <person name="Koch P."/>
            <person name="Groth M."/>
            <person name="Platzer M."/>
        </authorList>
    </citation>
    <scope>NUCLEOTIDE SEQUENCE</scope>
    <source>
        <tissue evidence="2">Brain</tissue>
    </source>
</reference>
<feature type="non-terminal residue" evidence="2">
    <location>
        <position position="41"/>
    </location>
</feature>
<dbReference type="AlphaFoldDB" id="A0A1A7Y992"/>
<feature type="compositionally biased region" description="Low complexity" evidence="1">
    <location>
        <begin position="24"/>
        <end position="41"/>
    </location>
</feature>
<sequence>HTNQASRSRDKNASKLLTSANFKPSTLELPAESSSALSHQH</sequence>
<accession>A0A1A7Y992</accession>
<evidence type="ECO:0000313" key="2">
    <source>
        <dbReference type="EMBL" id="SBP26689.1"/>
    </source>
</evidence>
<gene>
    <name evidence="2" type="primary">LRRK1</name>
</gene>
<keyword evidence="2" id="KW-0808">Transferase</keyword>
<feature type="non-terminal residue" evidence="2">
    <location>
        <position position="1"/>
    </location>
</feature>
<keyword evidence="2" id="KW-0418">Kinase</keyword>
<feature type="region of interest" description="Disordered" evidence="1">
    <location>
        <begin position="1"/>
        <end position="41"/>
    </location>
</feature>
<proteinExistence type="predicted"/>
<reference evidence="2" key="1">
    <citation type="submission" date="2016-05" db="EMBL/GenBank/DDBJ databases">
        <authorList>
            <person name="Lavstsen T."/>
            <person name="Jespersen J.S."/>
        </authorList>
    </citation>
    <scope>NUCLEOTIDE SEQUENCE</scope>
    <source>
        <tissue evidence="2">Brain</tissue>
    </source>
</reference>
<organism evidence="2">
    <name type="scientific">Iconisemion striatum</name>
    <dbReference type="NCBI Taxonomy" id="60296"/>
    <lineage>
        <taxon>Eukaryota</taxon>
        <taxon>Metazoa</taxon>
        <taxon>Chordata</taxon>
        <taxon>Craniata</taxon>
        <taxon>Vertebrata</taxon>
        <taxon>Euteleostomi</taxon>
        <taxon>Actinopterygii</taxon>
        <taxon>Neopterygii</taxon>
        <taxon>Teleostei</taxon>
        <taxon>Neoteleostei</taxon>
        <taxon>Acanthomorphata</taxon>
        <taxon>Ovalentaria</taxon>
        <taxon>Atherinomorphae</taxon>
        <taxon>Cyprinodontiformes</taxon>
        <taxon>Nothobranchiidae</taxon>
        <taxon>Iconisemion</taxon>
    </lineage>
</organism>